<comment type="caution">
    <text evidence="15">The sequence shown here is derived from an EMBL/GenBank/DDBJ whole genome shotgun (WGS) entry which is preliminary data.</text>
</comment>
<dbReference type="PANTHER" id="PTHR11690">
    <property type="entry name" value="AMILORIDE-SENSITIVE SODIUM CHANNEL-RELATED"/>
    <property type="match status" value="1"/>
</dbReference>
<evidence type="ECO:0000256" key="9">
    <source>
        <dbReference type="ARBA" id="ARBA00023180"/>
    </source>
</evidence>
<name>A0AAU9X8R4_9CNID</name>
<evidence type="ECO:0000313" key="16">
    <source>
        <dbReference type="Proteomes" id="UP001159428"/>
    </source>
</evidence>
<evidence type="ECO:0000256" key="3">
    <source>
        <dbReference type="ARBA" id="ARBA00022461"/>
    </source>
</evidence>
<dbReference type="FunFam" id="1.10.287.770:FF:000001">
    <property type="entry name" value="Acid-sensing ion channel subunit 1"/>
    <property type="match status" value="1"/>
</dbReference>
<dbReference type="PANTHER" id="PTHR11690:SF248">
    <property type="entry name" value="PICKPOCKET 17, ISOFORM A"/>
    <property type="match status" value="1"/>
</dbReference>
<evidence type="ECO:0000256" key="4">
    <source>
        <dbReference type="ARBA" id="ARBA00022692"/>
    </source>
</evidence>
<evidence type="ECO:0000256" key="12">
    <source>
        <dbReference type="RuleBase" id="RU000679"/>
    </source>
</evidence>
<keyword evidence="3 12" id="KW-0894">Sodium channel</keyword>
<feature type="region of interest" description="Disordered" evidence="13">
    <location>
        <begin position="129"/>
        <end position="150"/>
    </location>
</feature>
<keyword evidence="16" id="KW-1185">Reference proteome</keyword>
<evidence type="ECO:0000256" key="1">
    <source>
        <dbReference type="ARBA" id="ARBA00004141"/>
    </source>
</evidence>
<evidence type="ECO:0000256" key="11">
    <source>
        <dbReference type="ARBA" id="ARBA00023303"/>
    </source>
</evidence>
<gene>
    <name evidence="15" type="ORF">PMEA_00018725</name>
</gene>
<reference evidence="15 16" key="1">
    <citation type="submission" date="2022-05" db="EMBL/GenBank/DDBJ databases">
        <authorList>
            <consortium name="Genoscope - CEA"/>
            <person name="William W."/>
        </authorList>
    </citation>
    <scope>NUCLEOTIDE SEQUENCE [LARGE SCALE GENOMIC DNA]</scope>
</reference>
<feature type="transmembrane region" description="Helical" evidence="14">
    <location>
        <begin position="500"/>
        <end position="526"/>
    </location>
</feature>
<dbReference type="PRINTS" id="PR01078">
    <property type="entry name" value="AMINACHANNEL"/>
</dbReference>
<evidence type="ECO:0000256" key="7">
    <source>
        <dbReference type="ARBA" id="ARBA00023065"/>
    </source>
</evidence>
<sequence length="545" mass="61992">MKQPKVGMDQQGWVKTKEEQKSVDTFTSLTKDFCGYTSAHGFERIMSSKQWIRKAFWSLLFIAAIVVLCFQVLTLFEKYQSRPLVTLVSLQSDTSLPFPTVTLCNFNAIKYDALEESNFTDLLDTIKKQNSSSNSTSSRANDDAVPTTYGPTPTDFYSDYDEDFDYWGDDDVEDPENLDEEYFASEKVSLLLAGKDEDYLSNLGHQFEDMILSCTYRGVSCSNFTGNFWTKFWHYKYGNCFLFNSGLTSSGSNSPVIKSNKAGPTHGLNLEINVEQDQYLNQLTPEAGIRLDISSQGYMPFPMERGLSIPVGFATSIGLRKVMIERQDPFNNNRCHKNSSIDKSNLYTRMFNATYSSTACKESCLADNQFLQCGCMEYRFPVDKNPVCDITNKTTIGCLNKLQKQYRDNKLNCSSSCPPPCSQEEFKISTSLAVWPSENYEVFYQDELEKRGKFVWSDFDSLRKNVLKVQIFFEELNVEMIKEQKSYGIADFASDIGGQLGLWIGFSVLTIAEFIEFFMLLFAHLVKKCTSRGKVESASLELKET</sequence>
<keyword evidence="10 12" id="KW-0739">Sodium transport</keyword>
<evidence type="ECO:0000256" key="2">
    <source>
        <dbReference type="ARBA" id="ARBA00022448"/>
    </source>
</evidence>
<evidence type="ECO:0000256" key="13">
    <source>
        <dbReference type="SAM" id="MobiDB-lite"/>
    </source>
</evidence>
<comment type="similarity">
    <text evidence="12">Belongs to the amiloride-sensitive sodium channel (TC 1.A.6) family.</text>
</comment>
<keyword evidence="5 14" id="KW-1133">Transmembrane helix</keyword>
<organism evidence="15 16">
    <name type="scientific">Pocillopora meandrina</name>
    <dbReference type="NCBI Taxonomy" id="46732"/>
    <lineage>
        <taxon>Eukaryota</taxon>
        <taxon>Metazoa</taxon>
        <taxon>Cnidaria</taxon>
        <taxon>Anthozoa</taxon>
        <taxon>Hexacorallia</taxon>
        <taxon>Scleractinia</taxon>
        <taxon>Astrocoeniina</taxon>
        <taxon>Pocilloporidae</taxon>
        <taxon>Pocillopora</taxon>
    </lineage>
</organism>
<dbReference type="Pfam" id="PF00858">
    <property type="entry name" value="ASC"/>
    <property type="match status" value="1"/>
</dbReference>
<evidence type="ECO:0000256" key="6">
    <source>
        <dbReference type="ARBA" id="ARBA00023053"/>
    </source>
</evidence>
<keyword evidence="4 12" id="KW-0812">Transmembrane</keyword>
<evidence type="ECO:0000256" key="14">
    <source>
        <dbReference type="SAM" id="Phobius"/>
    </source>
</evidence>
<feature type="transmembrane region" description="Helical" evidence="14">
    <location>
        <begin position="55"/>
        <end position="76"/>
    </location>
</feature>
<dbReference type="GO" id="GO:0005886">
    <property type="term" value="C:plasma membrane"/>
    <property type="evidence" value="ECO:0007669"/>
    <property type="project" value="TreeGrafter"/>
</dbReference>
<keyword evidence="7 12" id="KW-0406">Ion transport</keyword>
<dbReference type="InterPro" id="IPR001873">
    <property type="entry name" value="ENaC"/>
</dbReference>
<keyword evidence="8 14" id="KW-0472">Membrane</keyword>
<evidence type="ECO:0000256" key="10">
    <source>
        <dbReference type="ARBA" id="ARBA00023201"/>
    </source>
</evidence>
<proteinExistence type="inferred from homology"/>
<dbReference type="GO" id="GO:0015280">
    <property type="term" value="F:ligand-gated sodium channel activity"/>
    <property type="evidence" value="ECO:0007669"/>
    <property type="project" value="TreeGrafter"/>
</dbReference>
<dbReference type="EMBL" id="CALNXJ010000032">
    <property type="protein sequence ID" value="CAH3139007.1"/>
    <property type="molecule type" value="Genomic_DNA"/>
</dbReference>
<keyword evidence="9" id="KW-0325">Glycoprotein</keyword>
<dbReference type="Proteomes" id="UP001159428">
    <property type="component" value="Unassembled WGS sequence"/>
</dbReference>
<comment type="subcellular location">
    <subcellularLocation>
        <location evidence="1">Membrane</location>
        <topology evidence="1">Multi-pass membrane protein</topology>
    </subcellularLocation>
</comment>
<dbReference type="Gene3D" id="1.10.287.770">
    <property type="entry name" value="YojJ-like"/>
    <property type="match status" value="1"/>
</dbReference>
<evidence type="ECO:0000256" key="8">
    <source>
        <dbReference type="ARBA" id="ARBA00023136"/>
    </source>
</evidence>
<protein>
    <submittedName>
        <fullName evidence="15">Uncharacterized protein</fullName>
    </submittedName>
</protein>
<evidence type="ECO:0000313" key="15">
    <source>
        <dbReference type="EMBL" id="CAH3139007.1"/>
    </source>
</evidence>
<accession>A0AAU9X8R4</accession>
<evidence type="ECO:0000256" key="5">
    <source>
        <dbReference type="ARBA" id="ARBA00022989"/>
    </source>
</evidence>
<dbReference type="AlphaFoldDB" id="A0AAU9X8R4"/>
<dbReference type="Gene3D" id="2.60.470.10">
    <property type="entry name" value="Acid-sensing ion channels like domains"/>
    <property type="match status" value="1"/>
</dbReference>
<keyword evidence="2 12" id="KW-0813">Transport</keyword>
<keyword evidence="11 12" id="KW-0407">Ion channel</keyword>
<keyword evidence="6" id="KW-0915">Sodium</keyword>